<dbReference type="InterPro" id="IPR009732">
    <property type="entry name" value="DUF1304"/>
</dbReference>
<accession>A0A1N6E825</accession>
<keyword evidence="1" id="KW-1133">Transmembrane helix</keyword>
<reference evidence="3" key="1">
    <citation type="submission" date="2016-11" db="EMBL/GenBank/DDBJ databases">
        <authorList>
            <person name="Varghese N."/>
            <person name="Submissions S."/>
        </authorList>
    </citation>
    <scope>NUCLEOTIDE SEQUENCE [LARGE SCALE GENOMIC DNA]</scope>
    <source>
        <strain evidence="3">DSM 8595</strain>
    </source>
</reference>
<evidence type="ECO:0000313" key="2">
    <source>
        <dbReference type="EMBL" id="SIN79174.1"/>
    </source>
</evidence>
<dbReference type="EMBL" id="FSRJ01000001">
    <property type="protein sequence ID" value="SIN79174.1"/>
    <property type="molecule type" value="Genomic_DNA"/>
</dbReference>
<feature type="transmembrane region" description="Helical" evidence="1">
    <location>
        <begin position="55"/>
        <end position="75"/>
    </location>
</feature>
<keyword evidence="1" id="KW-0472">Membrane</keyword>
<keyword evidence="3" id="KW-1185">Reference proteome</keyword>
<protein>
    <submittedName>
        <fullName evidence="2">Putative membrane protein</fullName>
    </submittedName>
</protein>
<keyword evidence="1" id="KW-0812">Transmembrane</keyword>
<sequence>MVIAALVLAGVAALIHVYIFSLESIAWTGERARSTFGFTADEAATMKLLAFNQGFYNLFLAIVTIAGIVFLAAGAASIGATLVFVGVGSMTAAALVLLLSAPTKRAAALKQGTVPLLAVIALVIGLSI</sequence>
<feature type="transmembrane region" description="Helical" evidence="1">
    <location>
        <begin position="82"/>
        <end position="101"/>
    </location>
</feature>
<dbReference type="Proteomes" id="UP000184699">
    <property type="component" value="Unassembled WGS sequence"/>
</dbReference>
<evidence type="ECO:0000313" key="3">
    <source>
        <dbReference type="Proteomes" id="UP000184699"/>
    </source>
</evidence>
<dbReference type="STRING" id="232089.SAMN05443544_1198"/>
<name>A0A1N6E825_9MICO</name>
<dbReference type="AlphaFoldDB" id="A0A1N6E825"/>
<dbReference type="OrthoDB" id="9803832at2"/>
<dbReference type="PANTHER" id="PTHR38446:SF1">
    <property type="entry name" value="BLL0914 PROTEIN"/>
    <property type="match status" value="1"/>
</dbReference>
<dbReference type="RefSeq" id="WP_074259320.1">
    <property type="nucleotide sequence ID" value="NZ_FSRJ01000001.1"/>
</dbReference>
<proteinExistence type="predicted"/>
<evidence type="ECO:0000256" key="1">
    <source>
        <dbReference type="SAM" id="Phobius"/>
    </source>
</evidence>
<dbReference type="Pfam" id="PF06993">
    <property type="entry name" value="DUF1304"/>
    <property type="match status" value="1"/>
</dbReference>
<organism evidence="2 3">
    <name type="scientific">Agromyces cerinus subsp. cerinus</name>
    <dbReference type="NCBI Taxonomy" id="232089"/>
    <lineage>
        <taxon>Bacteria</taxon>
        <taxon>Bacillati</taxon>
        <taxon>Actinomycetota</taxon>
        <taxon>Actinomycetes</taxon>
        <taxon>Micrococcales</taxon>
        <taxon>Microbacteriaceae</taxon>
        <taxon>Agromyces</taxon>
    </lineage>
</organism>
<dbReference type="PANTHER" id="PTHR38446">
    <property type="entry name" value="BLL0914 PROTEIN"/>
    <property type="match status" value="1"/>
</dbReference>
<gene>
    <name evidence="2" type="ORF">SAMN05443544_1198</name>
</gene>